<dbReference type="STRING" id="1413211.U473_00205"/>
<dbReference type="CDD" id="cd06853">
    <property type="entry name" value="GT_WecA_like"/>
    <property type="match status" value="1"/>
</dbReference>
<keyword evidence="7" id="KW-0479">Metal-binding</keyword>
<dbReference type="AlphaFoldDB" id="A0A135L0W1"/>
<evidence type="ECO:0000256" key="4">
    <source>
        <dbReference type="ARBA" id="ARBA00022692"/>
    </source>
</evidence>
<feature type="transmembrane region" description="Helical" evidence="8">
    <location>
        <begin position="71"/>
        <end position="91"/>
    </location>
</feature>
<feature type="binding site" evidence="7">
    <location>
        <position position="156"/>
    </location>
    <ligand>
        <name>Mg(2+)</name>
        <dbReference type="ChEBI" id="CHEBI:18420"/>
    </ligand>
</feature>
<feature type="transmembrane region" description="Helical" evidence="8">
    <location>
        <begin position="212"/>
        <end position="231"/>
    </location>
</feature>
<dbReference type="GO" id="GO:0071555">
    <property type="term" value="P:cell wall organization"/>
    <property type="evidence" value="ECO:0007669"/>
    <property type="project" value="TreeGrafter"/>
</dbReference>
<dbReference type="Pfam" id="PF00953">
    <property type="entry name" value="Glycos_transf_4"/>
    <property type="match status" value="1"/>
</dbReference>
<dbReference type="InterPro" id="IPR000715">
    <property type="entry name" value="Glycosyl_transferase_4"/>
</dbReference>
<dbReference type="Proteomes" id="UP000070352">
    <property type="component" value="Unassembled WGS sequence"/>
</dbReference>
<dbReference type="EMBL" id="LSKU01000001">
    <property type="protein sequence ID" value="KXG42641.1"/>
    <property type="molecule type" value="Genomic_DNA"/>
</dbReference>
<keyword evidence="2" id="KW-1003">Cell membrane</keyword>
<evidence type="ECO:0000256" key="7">
    <source>
        <dbReference type="PIRSR" id="PIRSR600715-1"/>
    </source>
</evidence>
<evidence type="ECO:0000256" key="8">
    <source>
        <dbReference type="SAM" id="Phobius"/>
    </source>
</evidence>
<feature type="transmembrane region" description="Helical" evidence="8">
    <location>
        <begin position="237"/>
        <end position="262"/>
    </location>
</feature>
<feature type="transmembrane region" description="Helical" evidence="8">
    <location>
        <begin position="6"/>
        <end position="26"/>
    </location>
</feature>
<feature type="transmembrane region" description="Helical" evidence="8">
    <location>
        <begin position="133"/>
        <end position="152"/>
    </location>
</feature>
<keyword evidence="7" id="KW-0460">Magnesium</keyword>
<feature type="transmembrane region" description="Helical" evidence="8">
    <location>
        <begin position="293"/>
        <end position="316"/>
    </location>
</feature>
<evidence type="ECO:0000256" key="1">
    <source>
        <dbReference type="ARBA" id="ARBA00004651"/>
    </source>
</evidence>
<evidence type="ECO:0008006" key="11">
    <source>
        <dbReference type="Google" id="ProtNLM"/>
    </source>
</evidence>
<dbReference type="GO" id="GO:0005886">
    <property type="term" value="C:plasma membrane"/>
    <property type="evidence" value="ECO:0007669"/>
    <property type="project" value="UniProtKB-SubCell"/>
</dbReference>
<evidence type="ECO:0000313" key="9">
    <source>
        <dbReference type="EMBL" id="KXG42641.1"/>
    </source>
</evidence>
<accession>A0A135L0W1</accession>
<dbReference type="GO" id="GO:0046872">
    <property type="term" value="F:metal ion binding"/>
    <property type="evidence" value="ECO:0007669"/>
    <property type="project" value="UniProtKB-KW"/>
</dbReference>
<protein>
    <recommendedName>
        <fullName evidence="11">UDP-phosphate N-acetylgalactosaminyl-1-phosphate transferase</fullName>
    </recommendedName>
</protein>
<keyword evidence="5 8" id="KW-1133">Transmembrane helix</keyword>
<keyword evidence="10" id="KW-1185">Reference proteome</keyword>
<feature type="transmembrane region" description="Helical" evidence="8">
    <location>
        <begin position="164"/>
        <end position="182"/>
    </location>
</feature>
<feature type="transmembrane region" description="Helical" evidence="8">
    <location>
        <begin position="188"/>
        <end position="205"/>
    </location>
</feature>
<dbReference type="GO" id="GO:0009103">
    <property type="term" value="P:lipopolysaccharide biosynthetic process"/>
    <property type="evidence" value="ECO:0007669"/>
    <property type="project" value="TreeGrafter"/>
</dbReference>
<feature type="binding site" evidence="7">
    <location>
        <position position="216"/>
    </location>
    <ligand>
        <name>Mg(2+)</name>
        <dbReference type="ChEBI" id="CHEBI:18420"/>
    </ligand>
</feature>
<keyword evidence="6 8" id="KW-0472">Membrane</keyword>
<comment type="cofactor">
    <cofactor evidence="7">
        <name>Mg(2+)</name>
        <dbReference type="ChEBI" id="CHEBI:18420"/>
    </cofactor>
</comment>
<comment type="caution">
    <text evidence="9">The sequence shown here is derived from an EMBL/GenBank/DDBJ whole genome shotgun (WGS) entry which is preliminary data.</text>
</comment>
<evidence type="ECO:0000313" key="10">
    <source>
        <dbReference type="Proteomes" id="UP000070352"/>
    </source>
</evidence>
<keyword evidence="3" id="KW-0808">Transferase</keyword>
<gene>
    <name evidence="9" type="ORF">U473_00205</name>
</gene>
<organism evidence="9 10">
    <name type="scientific">Tepidibacillus decaturensis</name>
    <dbReference type="NCBI Taxonomy" id="1413211"/>
    <lineage>
        <taxon>Bacteria</taxon>
        <taxon>Bacillati</taxon>
        <taxon>Bacillota</taxon>
        <taxon>Bacilli</taxon>
        <taxon>Bacillales</taxon>
        <taxon>Bacillaceae</taxon>
        <taxon>Tepidibacillus</taxon>
    </lineage>
</organism>
<keyword evidence="4 8" id="KW-0812">Transmembrane</keyword>
<dbReference type="PANTHER" id="PTHR22926:SF3">
    <property type="entry name" value="UNDECAPRENYL-PHOSPHATE ALPHA-N-ACETYLGLUCOSAMINYL 1-PHOSPHATE TRANSFERASE"/>
    <property type="match status" value="1"/>
</dbReference>
<reference evidence="9 10" key="1">
    <citation type="submission" date="2016-02" db="EMBL/GenBank/DDBJ databases">
        <title>Draft Genome for Tepidibacillus decaturensis nov. sp. Strain Z9, an Anaerobic, Moderately Thermophilic and Heterotrophic Bacterium from Deep Subsurface of the Illinois Basin, USA.</title>
        <authorList>
            <person name="Dong Y."/>
            <person name="Chang J.Y."/>
            <person name="Sanford R."/>
            <person name="Fouke B.W."/>
        </authorList>
    </citation>
    <scope>NUCLEOTIDE SEQUENCE [LARGE SCALE GENOMIC DNA]</scope>
    <source>
        <strain evidence="9 10">Z9</strain>
    </source>
</reference>
<dbReference type="OrthoDB" id="9783652at2"/>
<evidence type="ECO:0000256" key="2">
    <source>
        <dbReference type="ARBA" id="ARBA00022475"/>
    </source>
</evidence>
<dbReference type="RefSeq" id="WP_068722286.1">
    <property type="nucleotide sequence ID" value="NZ_LSKU01000001.1"/>
</dbReference>
<dbReference type="PANTHER" id="PTHR22926">
    <property type="entry name" value="PHOSPHO-N-ACETYLMURAMOYL-PENTAPEPTIDE-TRANSFERASE"/>
    <property type="match status" value="1"/>
</dbReference>
<evidence type="ECO:0000256" key="6">
    <source>
        <dbReference type="ARBA" id="ARBA00023136"/>
    </source>
</evidence>
<evidence type="ECO:0000256" key="3">
    <source>
        <dbReference type="ARBA" id="ARBA00022679"/>
    </source>
</evidence>
<dbReference type="GO" id="GO:0044038">
    <property type="term" value="P:cell wall macromolecule biosynthetic process"/>
    <property type="evidence" value="ECO:0007669"/>
    <property type="project" value="TreeGrafter"/>
</dbReference>
<feature type="transmembrane region" description="Helical" evidence="8">
    <location>
        <begin position="47"/>
        <end position="65"/>
    </location>
</feature>
<evidence type="ECO:0000256" key="5">
    <source>
        <dbReference type="ARBA" id="ARBA00022989"/>
    </source>
</evidence>
<feature type="transmembrane region" description="Helical" evidence="8">
    <location>
        <begin position="103"/>
        <end position="121"/>
    </location>
</feature>
<dbReference type="GO" id="GO:0016780">
    <property type="term" value="F:phosphotransferase activity, for other substituted phosphate groups"/>
    <property type="evidence" value="ECO:0007669"/>
    <property type="project" value="InterPro"/>
</dbReference>
<proteinExistence type="predicted"/>
<comment type="subcellular location">
    <subcellularLocation>
        <location evidence="1">Cell membrane</location>
        <topology evidence="1">Multi-pass membrane protein</topology>
    </subcellularLocation>
</comment>
<sequence>MKSYLLPFIFAFFSVLILVPILRIIAFRYHFVDIPNQRKIHREPIPLLGGIAIFIGYILSSWIWIKPLNLRLAIFIAGLLIVGIGLLDDYYKTRNKDLSAFPKFLIHFLIGLLLFALDIRIEGITSPLQDQFIPFPPGLSLFVTLLWVIGLMNMMNFLDGADGLASGITLISSMTLFLIAFVKGQEVTPLLSAILMGSSLGFLRHNFYPAKIFMGDAGSAFLGMVLAIISIEGALKSATLISIVMVILALGVPIFDTILVLFKRIRQSKPLYIADQNHAHHRLIRMGYTQKQAVTLIYVIGILFSMIAILVLYLYYQKV</sequence>
<name>A0A135L0W1_9BACI</name>